<dbReference type="KEGG" id="vfl:AL536_11755"/>
<dbReference type="RefSeq" id="WP_061056388.1">
    <property type="nucleotide sequence ID" value="NZ_CABLBX010000001.1"/>
</dbReference>
<feature type="transmembrane region" description="Helical" evidence="1">
    <location>
        <begin position="104"/>
        <end position="121"/>
    </location>
</feature>
<feature type="transmembrane region" description="Helical" evidence="1">
    <location>
        <begin position="196"/>
        <end position="214"/>
    </location>
</feature>
<proteinExistence type="predicted"/>
<accession>A0AAX2LM24</accession>
<feature type="transmembrane region" description="Helical" evidence="1">
    <location>
        <begin position="128"/>
        <end position="150"/>
    </location>
</feature>
<dbReference type="Proteomes" id="UP000057088">
    <property type="component" value="Chromosome 2"/>
</dbReference>
<dbReference type="AlphaFoldDB" id="A0AAX2LM24"/>
<evidence type="ECO:0000313" key="5">
    <source>
        <dbReference type="Proteomes" id="UP000254626"/>
    </source>
</evidence>
<evidence type="ECO:0000256" key="1">
    <source>
        <dbReference type="SAM" id="Phobius"/>
    </source>
</evidence>
<name>A0AAX2LM24_VIBFL</name>
<evidence type="ECO:0000313" key="4">
    <source>
        <dbReference type="Proteomes" id="UP000057088"/>
    </source>
</evidence>
<keyword evidence="1" id="KW-0812">Transmembrane</keyword>
<dbReference type="Proteomes" id="UP000254626">
    <property type="component" value="Unassembled WGS sequence"/>
</dbReference>
<feature type="transmembrane region" description="Helical" evidence="1">
    <location>
        <begin position="354"/>
        <end position="372"/>
    </location>
</feature>
<reference evidence="2" key="2">
    <citation type="submission" date="2018-01" db="EMBL/GenBank/DDBJ databases">
        <title>FDA dAtabase for Regulatory Grade micrObial Sequences (FDA-ARGOS): Supporting development and validation of Infectious Disease Dx tests.</title>
        <authorList>
            <person name="Hoffmann M."/>
            <person name="Allard M."/>
            <person name="Evans P."/>
            <person name="Brown E."/>
            <person name="Tallon L."/>
            <person name="Sadzewicz L."/>
            <person name="Sengamalay N."/>
            <person name="Ott S."/>
            <person name="Godinez A."/>
            <person name="Nagaraj S."/>
            <person name="Vyas G."/>
            <person name="Aluvathingal J."/>
            <person name="Nadendla S."/>
            <person name="Geyer C."/>
            <person name="Sichtig H."/>
        </authorList>
    </citation>
    <scope>NUCLEOTIDE SEQUENCE</scope>
    <source>
        <strain evidence="2">ATCC 33809</strain>
    </source>
</reference>
<reference evidence="4" key="1">
    <citation type="submission" date="2015-12" db="EMBL/GenBank/DDBJ databases">
        <title>FDA dAtabase for Regulatory Grade micrObial Sequences (FDA-ARGOS): Supporting development and validation of Infectious Disease Dx tests.</title>
        <authorList>
            <person name="Hoffmann M."/>
            <person name="Allard M."/>
            <person name="Evans P."/>
            <person name="Brown E."/>
            <person name="Tallon L.J."/>
            <person name="Sadzewicz L."/>
            <person name="Sengamalay N."/>
            <person name="Ott S."/>
            <person name="Godinez A."/>
            <person name="Nagaraj S."/>
            <person name="Vyas G."/>
            <person name="Aluvathingal J."/>
            <person name="Nadendla S."/>
            <person name="Geyer C."/>
            <person name="Sichtig H."/>
        </authorList>
    </citation>
    <scope>NUCLEOTIDE SEQUENCE [LARGE SCALE GENOMIC DNA]</scope>
    <source>
        <strain evidence="4">ATCC 33809</strain>
    </source>
</reference>
<gene>
    <name evidence="2" type="ORF">AL536_11755</name>
    <name evidence="3" type="ORF">NCTC11327_01083</name>
</gene>
<evidence type="ECO:0000313" key="2">
    <source>
        <dbReference type="EMBL" id="AMF94162.1"/>
    </source>
</evidence>
<feature type="transmembrane region" description="Helical" evidence="1">
    <location>
        <begin position="170"/>
        <end position="187"/>
    </location>
</feature>
<reference evidence="3 5" key="3">
    <citation type="submission" date="2018-06" db="EMBL/GenBank/DDBJ databases">
        <authorList>
            <consortium name="Pathogen Informatics"/>
            <person name="Doyle S."/>
        </authorList>
    </citation>
    <scope>NUCLEOTIDE SEQUENCE [LARGE SCALE GENOMIC DNA]</scope>
    <source>
        <strain evidence="3 5">NCTC11327</strain>
    </source>
</reference>
<feature type="transmembrane region" description="Helical" evidence="1">
    <location>
        <begin position="403"/>
        <end position="425"/>
    </location>
</feature>
<dbReference type="PANTHER" id="PTHR37422:SF13">
    <property type="entry name" value="LIPOPOLYSACCHARIDE BIOSYNTHESIS PROTEIN PA4999-RELATED"/>
    <property type="match status" value="1"/>
</dbReference>
<feature type="transmembrane region" description="Helical" evidence="1">
    <location>
        <begin position="79"/>
        <end position="98"/>
    </location>
</feature>
<feature type="transmembrane region" description="Helical" evidence="1">
    <location>
        <begin position="220"/>
        <end position="237"/>
    </location>
</feature>
<keyword evidence="2" id="KW-0436">Ligase</keyword>
<feature type="transmembrane region" description="Helical" evidence="1">
    <location>
        <begin position="322"/>
        <end position="342"/>
    </location>
</feature>
<dbReference type="EMBL" id="UHIP01000001">
    <property type="protein sequence ID" value="SUP22576.1"/>
    <property type="molecule type" value="Genomic_DNA"/>
</dbReference>
<evidence type="ECO:0000313" key="3">
    <source>
        <dbReference type="EMBL" id="SUP22576.1"/>
    </source>
</evidence>
<keyword evidence="4" id="KW-1185">Reference proteome</keyword>
<dbReference type="PANTHER" id="PTHR37422">
    <property type="entry name" value="TEICHURONIC ACID BIOSYNTHESIS PROTEIN TUAE"/>
    <property type="match status" value="1"/>
</dbReference>
<keyword evidence="1" id="KW-1133">Transmembrane helix</keyword>
<feature type="transmembrane region" description="Helical" evidence="1">
    <location>
        <begin position="244"/>
        <end position="262"/>
    </location>
</feature>
<dbReference type="InterPro" id="IPR051533">
    <property type="entry name" value="WaaL-like"/>
</dbReference>
<organism evidence="3 5">
    <name type="scientific">Vibrio fluvialis</name>
    <dbReference type="NCBI Taxonomy" id="676"/>
    <lineage>
        <taxon>Bacteria</taxon>
        <taxon>Pseudomonadati</taxon>
        <taxon>Pseudomonadota</taxon>
        <taxon>Gammaproteobacteria</taxon>
        <taxon>Vibrionales</taxon>
        <taxon>Vibrionaceae</taxon>
        <taxon>Vibrio</taxon>
    </lineage>
</organism>
<feature type="transmembrane region" description="Helical" evidence="1">
    <location>
        <begin position="42"/>
        <end position="59"/>
    </location>
</feature>
<protein>
    <submittedName>
        <fullName evidence="2">O-antigen ligase domain-containing protein</fullName>
    </submittedName>
</protein>
<sequence length="463" mass="51703">MNRNSLWETLIVKLTLWSLIVFSFNVFIPRNQLLFIYDSKRLVVSLLLILFAAGLVVSARIRQPVIKVYQSLEQPVKGLAVVFIVSSMIATALSHYSISAPTQWFYLMGLFLLLGLFNSYFQSSRSVLFNLAMLLNVLLFLSVAVAFWTLLYHRVPVGTTTFYGFSNPRFINQVQVWLILPMAYLAVRALRRKKSAFLPLLSVSMAFSVCFTLNGRGVVLAVLSGFILMSLVDRALWRQWIKTLLIAAFFGACISFAFLNPLPSYLLDIETEAFLFRTTSSGRIALWQDAWSMTTFWGNGGGAFVCQNFAFGRPHNSVLNVLVHWGWISAVCYVALCFLLLFKVATAASRVTKVLGASVLTGLLYSLVSGVLDSPMSQLLAIISLAAFWASLKPKLSAVAPSLLSHVIAVMLALGVITTCSYRLYDRWVHYPQQPGEIVDVKSIGMKTQFWVGFNCLENPDMP</sequence>
<dbReference type="GO" id="GO:0016874">
    <property type="term" value="F:ligase activity"/>
    <property type="evidence" value="ECO:0007669"/>
    <property type="project" value="UniProtKB-KW"/>
</dbReference>
<dbReference type="EMBL" id="CP014035">
    <property type="protein sequence ID" value="AMF94162.1"/>
    <property type="molecule type" value="Genomic_DNA"/>
</dbReference>
<feature type="transmembrane region" description="Helical" evidence="1">
    <location>
        <begin position="12"/>
        <end position="30"/>
    </location>
</feature>
<dbReference type="GeneID" id="29384766"/>
<keyword evidence="1" id="KW-0472">Membrane</keyword>